<dbReference type="InterPro" id="IPR025849">
    <property type="entry name" value="MJ0421-like_SPOUT_MTase"/>
</dbReference>
<proteinExistence type="predicted"/>
<dbReference type="InterPro" id="IPR041730">
    <property type="entry name" value="MJ0421-like_THUMP"/>
</dbReference>
<dbReference type="GO" id="GO:0052837">
    <property type="term" value="P:thiazole biosynthetic process"/>
    <property type="evidence" value="ECO:0007669"/>
    <property type="project" value="TreeGrafter"/>
</dbReference>
<dbReference type="EMBL" id="CP001899">
    <property type="protein sequence ID" value="ADC66629.1"/>
    <property type="molecule type" value="Genomic_DNA"/>
</dbReference>
<dbReference type="GO" id="GO:0002937">
    <property type="term" value="P:tRNA 4-thiouridine biosynthesis"/>
    <property type="evidence" value="ECO:0007669"/>
    <property type="project" value="TreeGrafter"/>
</dbReference>
<dbReference type="KEGG" id="fpl:Ferp_2522"/>
<dbReference type="eggNOG" id="arCOG00056">
    <property type="taxonomic scope" value="Archaea"/>
</dbReference>
<dbReference type="AlphaFoldDB" id="D3S2R7"/>
<evidence type="ECO:0000256" key="1">
    <source>
        <dbReference type="PROSITE-ProRule" id="PRU00529"/>
    </source>
</evidence>
<evidence type="ECO:0000259" key="2">
    <source>
        <dbReference type="PROSITE" id="PS51165"/>
    </source>
</evidence>
<dbReference type="GeneID" id="8780065"/>
<dbReference type="SUPFAM" id="SSF143437">
    <property type="entry name" value="THUMP domain-like"/>
    <property type="match status" value="1"/>
</dbReference>
<dbReference type="InterPro" id="IPR050102">
    <property type="entry name" value="tRNA_sulfurtransferase_ThiI"/>
</dbReference>
<dbReference type="Gene3D" id="3.30.2130.30">
    <property type="match status" value="1"/>
</dbReference>
<dbReference type="SMART" id="SM00981">
    <property type="entry name" value="THUMP"/>
    <property type="match status" value="1"/>
</dbReference>
<dbReference type="RefSeq" id="WP_012966962.1">
    <property type="nucleotide sequence ID" value="NC_013849.1"/>
</dbReference>
<evidence type="ECO:0000313" key="3">
    <source>
        <dbReference type="EMBL" id="ADC66629.1"/>
    </source>
</evidence>
<dbReference type="InterPro" id="IPR029028">
    <property type="entry name" value="Alpha/beta_knot_MTases"/>
</dbReference>
<dbReference type="PANTHER" id="PTHR43209:SF1">
    <property type="entry name" value="TRNA SULFURTRANSFERASE"/>
    <property type="match status" value="1"/>
</dbReference>
<dbReference type="Pfam" id="PF14419">
    <property type="entry name" value="SPOUT_MTase_2"/>
    <property type="match status" value="1"/>
</dbReference>
<name>D3S2R7_FERPA</name>
<dbReference type="GO" id="GO:0005829">
    <property type="term" value="C:cytosol"/>
    <property type="evidence" value="ECO:0007669"/>
    <property type="project" value="TreeGrafter"/>
</dbReference>
<accession>D3S2R7</accession>
<dbReference type="OrthoDB" id="64018at2157"/>
<dbReference type="HOGENOM" id="CLU_795999_0_0_2"/>
<protein>
    <submittedName>
        <fullName evidence="3">THUMP domain protein</fullName>
    </submittedName>
</protein>
<dbReference type="PaxDb" id="589924-Ferp_2522"/>
<keyword evidence="4" id="KW-1185">Reference proteome</keyword>
<dbReference type="SUPFAM" id="SSF75217">
    <property type="entry name" value="alpha/beta knot"/>
    <property type="match status" value="1"/>
</dbReference>
<dbReference type="STRING" id="589924.Ferp_2522"/>
<reference evidence="4" key="1">
    <citation type="submission" date="2010-02" db="EMBL/GenBank/DDBJ databases">
        <title>Complete sequence of Ferroglobus placidus DSM 10642.</title>
        <authorList>
            <consortium name="US DOE Joint Genome Institute"/>
            <person name="Lucas S."/>
            <person name="Copeland A."/>
            <person name="Lapidus A."/>
            <person name="Cheng J.-F."/>
            <person name="Bruce D."/>
            <person name="Goodwin L."/>
            <person name="Pitluck S."/>
            <person name="Saunders E."/>
            <person name="Brettin T."/>
            <person name="Detter J.C."/>
            <person name="Han C."/>
            <person name="Tapia R."/>
            <person name="Larimer F."/>
            <person name="Land M."/>
            <person name="Hauser L."/>
            <person name="Kyrpides N."/>
            <person name="Ivanova N."/>
            <person name="Holmes D."/>
            <person name="Lovley D."/>
            <person name="Kyrpides N."/>
            <person name="Anderson I.J."/>
            <person name="Woyke T."/>
        </authorList>
    </citation>
    <scope>NUCLEOTIDE SEQUENCE [LARGE SCALE GENOMIC DNA]</scope>
    <source>
        <strain evidence="4">DSM 10642 / AEDII12DO</strain>
    </source>
</reference>
<dbReference type="PROSITE" id="PS51165">
    <property type="entry name" value="THUMP"/>
    <property type="match status" value="1"/>
</dbReference>
<sequence length="361" mass="41335">MIFVKTQRGMEYIAASRIKDELGDVKIEVRPAGYLGILIVHSDDVEKVKEVPEVERAIPVLFEVKSDLKEIVSRAEDIVKAMGEFRSFAVRTTRRGLKHDFTSTDVNVELGRRIQELSGADVDLNFPEKAVYVEIVNERTFIGVIDGKEEHKKYTPEKVDSTKFFGKISFVQMPYLEDLRGAKQIGERIGRAAQSFEIKELIIAPYNYVNAYELLEFLKGVRRGQTARLKIQRKSYAREVREVPVYVHDLYQTVRDKRRRRNVLIVTDPTGKQLSDIKEELKKAFRRADEIVVFAGSRVGLPKGIFRFADFVIDLTPYITFATEHTIPTTLIALLDVYEELEKELREEGKENGEGSSDQIG</sequence>
<dbReference type="GO" id="GO:0003723">
    <property type="term" value="F:RNA binding"/>
    <property type="evidence" value="ECO:0007669"/>
    <property type="project" value="UniProtKB-UniRule"/>
</dbReference>
<dbReference type="CDD" id="cd11718">
    <property type="entry name" value="THUMP_SPOUT"/>
    <property type="match status" value="1"/>
</dbReference>
<keyword evidence="1" id="KW-0694">RNA-binding</keyword>
<dbReference type="InterPro" id="IPR004114">
    <property type="entry name" value="THUMP_dom"/>
</dbReference>
<dbReference type="PANTHER" id="PTHR43209">
    <property type="entry name" value="TRNA SULFURTRANSFERASE"/>
    <property type="match status" value="1"/>
</dbReference>
<feature type="domain" description="THUMP" evidence="2">
    <location>
        <begin position="42"/>
        <end position="146"/>
    </location>
</feature>
<evidence type="ECO:0000313" key="4">
    <source>
        <dbReference type="Proteomes" id="UP000002613"/>
    </source>
</evidence>
<organism evidence="3 4">
    <name type="scientific">Ferroglobus placidus (strain DSM 10642 / AEDII12DO)</name>
    <dbReference type="NCBI Taxonomy" id="589924"/>
    <lineage>
        <taxon>Archaea</taxon>
        <taxon>Methanobacteriati</taxon>
        <taxon>Methanobacteriota</taxon>
        <taxon>Archaeoglobi</taxon>
        <taxon>Archaeoglobales</taxon>
        <taxon>Archaeoglobaceae</taxon>
        <taxon>Ferroglobus</taxon>
    </lineage>
</organism>
<reference evidence="3 4" key="2">
    <citation type="journal article" date="2011" name="Stand. Genomic Sci.">
        <title>Complete genome sequence of Ferroglobus placidus AEDII12DO.</title>
        <authorList>
            <person name="Anderson I."/>
            <person name="Risso C."/>
            <person name="Holmes D."/>
            <person name="Lucas S."/>
            <person name="Copeland A."/>
            <person name="Lapidus A."/>
            <person name="Cheng J.F."/>
            <person name="Bruce D."/>
            <person name="Goodwin L."/>
            <person name="Pitluck S."/>
            <person name="Saunders E."/>
            <person name="Brettin T."/>
            <person name="Detter J.C."/>
            <person name="Han C."/>
            <person name="Tapia R."/>
            <person name="Larimer F."/>
            <person name="Land M."/>
            <person name="Hauser L."/>
            <person name="Woyke T."/>
            <person name="Lovley D."/>
            <person name="Kyrpides N."/>
            <person name="Ivanova N."/>
        </authorList>
    </citation>
    <scope>NUCLEOTIDE SEQUENCE [LARGE SCALE GENOMIC DNA]</scope>
    <source>
        <strain evidence="4">DSM 10642 / AEDII12DO</strain>
    </source>
</reference>
<gene>
    <name evidence="3" type="ordered locus">Ferp_2522</name>
</gene>
<dbReference type="Pfam" id="PF02926">
    <property type="entry name" value="THUMP"/>
    <property type="match status" value="1"/>
</dbReference>
<dbReference type="Proteomes" id="UP000002613">
    <property type="component" value="Chromosome"/>
</dbReference>